<feature type="compositionally biased region" description="Basic and acidic residues" evidence="1">
    <location>
        <begin position="168"/>
        <end position="179"/>
    </location>
</feature>
<reference evidence="2 4" key="2">
    <citation type="journal article" date="2013" name="Nature">
        <title>Insights into bilaterian evolution from three spiralian genomes.</title>
        <authorList>
            <person name="Simakov O."/>
            <person name="Marletaz F."/>
            <person name="Cho S.J."/>
            <person name="Edsinger-Gonzales E."/>
            <person name="Havlak P."/>
            <person name="Hellsten U."/>
            <person name="Kuo D.H."/>
            <person name="Larsson T."/>
            <person name="Lv J."/>
            <person name="Arendt D."/>
            <person name="Savage R."/>
            <person name="Osoegawa K."/>
            <person name="de Jong P."/>
            <person name="Grimwood J."/>
            <person name="Chapman J.A."/>
            <person name="Shapiro H."/>
            <person name="Aerts A."/>
            <person name="Otillar R.P."/>
            <person name="Terry A.Y."/>
            <person name="Boore J.L."/>
            <person name="Grigoriev I.V."/>
            <person name="Lindberg D.R."/>
            <person name="Seaver E.C."/>
            <person name="Weisblat D.A."/>
            <person name="Putnam N.H."/>
            <person name="Rokhsar D.S."/>
        </authorList>
    </citation>
    <scope>NUCLEOTIDE SEQUENCE</scope>
    <source>
        <strain evidence="2 4">I ESC-2004</strain>
    </source>
</reference>
<sequence length="345" mass="38516">MFGYKNWNRPMTGGLGRLNWDARPYTPPTQHRVTQQQMETRLPPIQYSQYFHTYPADMTVEQVQAEVPAGREKKVKGSKLKLFGPRHKRKSPVNIYATNPVQKPPLLTIPEMGGGVVIEELCRGNLCHAGLCLADVQDALGGNSLLARMRTRPSPSTSDANAAAAAAARRENNMGRHAARKEGKIIRNLDIFGTMPGRNLLMRRIDACPSHMNTQQEPTVVNPTRASLHLILLLLLHLAVAASDPALWLKEEDVLIRTAYCSNRMHRPLSLVLPRVKRVTTSEEKRQQRRRPHSLLVCPSELTAADRKQLTRRVRRFSEESKVSECGSVVGITIPALPLLSVAPC</sequence>
<evidence type="ECO:0000313" key="3">
    <source>
        <dbReference type="EnsemblMetazoa" id="CapteP186577"/>
    </source>
</evidence>
<dbReference type="HOGENOM" id="CLU_804732_0_0_1"/>
<evidence type="ECO:0000256" key="1">
    <source>
        <dbReference type="SAM" id="MobiDB-lite"/>
    </source>
</evidence>
<evidence type="ECO:0000313" key="2">
    <source>
        <dbReference type="EMBL" id="ELU01030.1"/>
    </source>
</evidence>
<reference evidence="4" key="1">
    <citation type="submission" date="2012-12" db="EMBL/GenBank/DDBJ databases">
        <authorList>
            <person name="Hellsten U."/>
            <person name="Grimwood J."/>
            <person name="Chapman J.A."/>
            <person name="Shapiro H."/>
            <person name="Aerts A."/>
            <person name="Otillar R.P."/>
            <person name="Terry A.Y."/>
            <person name="Boore J.L."/>
            <person name="Simakov O."/>
            <person name="Marletaz F."/>
            <person name="Cho S.-J."/>
            <person name="Edsinger-Gonzales E."/>
            <person name="Havlak P."/>
            <person name="Kuo D.-H."/>
            <person name="Larsson T."/>
            <person name="Lv J."/>
            <person name="Arendt D."/>
            <person name="Savage R."/>
            <person name="Osoegawa K."/>
            <person name="de Jong P."/>
            <person name="Lindberg D.R."/>
            <person name="Seaver E.C."/>
            <person name="Weisblat D.A."/>
            <person name="Putnam N.H."/>
            <person name="Grigoriev I.V."/>
            <person name="Rokhsar D.S."/>
        </authorList>
    </citation>
    <scope>NUCLEOTIDE SEQUENCE</scope>
    <source>
        <strain evidence="4">I ESC-2004</strain>
    </source>
</reference>
<reference evidence="3" key="3">
    <citation type="submission" date="2015-06" db="UniProtKB">
        <authorList>
            <consortium name="EnsemblMetazoa"/>
        </authorList>
    </citation>
    <scope>IDENTIFICATION</scope>
</reference>
<dbReference type="EMBL" id="KB305422">
    <property type="protein sequence ID" value="ELU01030.1"/>
    <property type="molecule type" value="Genomic_DNA"/>
</dbReference>
<accession>R7U3W2</accession>
<proteinExistence type="predicted"/>
<name>R7U3W2_CAPTE</name>
<evidence type="ECO:0000313" key="4">
    <source>
        <dbReference type="Proteomes" id="UP000014760"/>
    </source>
</evidence>
<dbReference type="EMBL" id="AMQN01009429">
    <property type="status" value="NOT_ANNOTATED_CDS"/>
    <property type="molecule type" value="Genomic_DNA"/>
</dbReference>
<keyword evidence="4" id="KW-1185">Reference proteome</keyword>
<dbReference type="Proteomes" id="UP000014760">
    <property type="component" value="Unassembled WGS sequence"/>
</dbReference>
<gene>
    <name evidence="2" type="ORF">CAPTEDRAFT_186577</name>
</gene>
<dbReference type="AlphaFoldDB" id="R7U3W2"/>
<feature type="region of interest" description="Disordered" evidence="1">
    <location>
        <begin position="150"/>
        <end position="179"/>
    </location>
</feature>
<dbReference type="EnsemblMetazoa" id="CapteT186577">
    <property type="protein sequence ID" value="CapteP186577"/>
    <property type="gene ID" value="CapteG186577"/>
</dbReference>
<protein>
    <submittedName>
        <fullName evidence="2 3">Uncharacterized protein</fullName>
    </submittedName>
</protein>
<organism evidence="2">
    <name type="scientific">Capitella teleta</name>
    <name type="common">Polychaete worm</name>
    <dbReference type="NCBI Taxonomy" id="283909"/>
    <lineage>
        <taxon>Eukaryota</taxon>
        <taxon>Metazoa</taxon>
        <taxon>Spiralia</taxon>
        <taxon>Lophotrochozoa</taxon>
        <taxon>Annelida</taxon>
        <taxon>Polychaeta</taxon>
        <taxon>Sedentaria</taxon>
        <taxon>Scolecida</taxon>
        <taxon>Capitellidae</taxon>
        <taxon>Capitella</taxon>
    </lineage>
</organism>